<proteinExistence type="predicted"/>
<organism evidence="2 3">
    <name type="scientific">Ficus carica</name>
    <name type="common">Common fig</name>
    <dbReference type="NCBI Taxonomy" id="3494"/>
    <lineage>
        <taxon>Eukaryota</taxon>
        <taxon>Viridiplantae</taxon>
        <taxon>Streptophyta</taxon>
        <taxon>Embryophyta</taxon>
        <taxon>Tracheophyta</taxon>
        <taxon>Spermatophyta</taxon>
        <taxon>Magnoliopsida</taxon>
        <taxon>eudicotyledons</taxon>
        <taxon>Gunneridae</taxon>
        <taxon>Pentapetalae</taxon>
        <taxon>rosids</taxon>
        <taxon>fabids</taxon>
        <taxon>Rosales</taxon>
        <taxon>Moraceae</taxon>
        <taxon>Ficeae</taxon>
        <taxon>Ficus</taxon>
    </lineage>
</organism>
<reference evidence="2" key="1">
    <citation type="submission" date="2023-07" db="EMBL/GenBank/DDBJ databases">
        <title>draft genome sequence of fig (Ficus carica).</title>
        <authorList>
            <person name="Takahashi T."/>
            <person name="Nishimura K."/>
        </authorList>
    </citation>
    <scope>NUCLEOTIDE SEQUENCE</scope>
</reference>
<evidence type="ECO:0000313" key="2">
    <source>
        <dbReference type="EMBL" id="GMN72660.1"/>
    </source>
</evidence>
<sequence length="35" mass="3826">GPKVAGKPRVGRRHRGARRRSLLEATGRLSATEKT</sequence>
<accession>A0AA88EDT9</accession>
<dbReference type="Proteomes" id="UP001187192">
    <property type="component" value="Unassembled WGS sequence"/>
</dbReference>
<evidence type="ECO:0000313" key="3">
    <source>
        <dbReference type="Proteomes" id="UP001187192"/>
    </source>
</evidence>
<comment type="caution">
    <text evidence="2">The sequence shown here is derived from an EMBL/GenBank/DDBJ whole genome shotgun (WGS) entry which is preliminary data.</text>
</comment>
<evidence type="ECO:0000256" key="1">
    <source>
        <dbReference type="SAM" id="MobiDB-lite"/>
    </source>
</evidence>
<dbReference type="EMBL" id="BTGU01018137">
    <property type="protein sequence ID" value="GMN72660.1"/>
    <property type="molecule type" value="Genomic_DNA"/>
</dbReference>
<feature type="region of interest" description="Disordered" evidence="1">
    <location>
        <begin position="1"/>
        <end position="35"/>
    </location>
</feature>
<keyword evidence="3" id="KW-1185">Reference proteome</keyword>
<name>A0AA88EDT9_FICCA</name>
<dbReference type="AlphaFoldDB" id="A0AA88EDT9"/>
<feature type="non-terminal residue" evidence="2">
    <location>
        <position position="1"/>
    </location>
</feature>
<gene>
    <name evidence="2" type="ORF">TIFTF001_055651</name>
</gene>
<protein>
    <submittedName>
        <fullName evidence="2">Uncharacterized protein</fullName>
    </submittedName>
</protein>
<feature type="compositionally biased region" description="Basic residues" evidence="1">
    <location>
        <begin position="9"/>
        <end position="20"/>
    </location>
</feature>